<dbReference type="EMBL" id="LR215036">
    <property type="protein sequence ID" value="VEU74678.1"/>
    <property type="molecule type" value="Genomic_DNA"/>
</dbReference>
<protein>
    <submittedName>
        <fullName evidence="2">Uncharacterized protein</fullName>
    </submittedName>
</protein>
<dbReference type="AlphaFoldDB" id="A0A449B251"/>
<name>A0A449B251_9BACT</name>
<keyword evidence="3" id="KW-1185">Reference proteome</keyword>
<evidence type="ECO:0000313" key="2">
    <source>
        <dbReference type="EMBL" id="VEU74678.1"/>
    </source>
</evidence>
<dbReference type="KEGG" id="mcit:NCTC10181_00536"/>
<dbReference type="RefSeq" id="WP_129725487.1">
    <property type="nucleotide sequence ID" value="NZ_LR215036.1"/>
</dbReference>
<sequence>MNNTKEQMIEHLIYKYEINEEYLHSLSEEQIKNLYQQKEQESLILAKNPNKFFYLKSLPVPKEVKTKTSSKAGKWIFLAFIIMLILLFTLFMLVAFLNN</sequence>
<keyword evidence="1" id="KW-0472">Membrane</keyword>
<evidence type="ECO:0000313" key="3">
    <source>
        <dbReference type="Proteomes" id="UP000290985"/>
    </source>
</evidence>
<gene>
    <name evidence="2" type="ORF">NCTC10181_00536</name>
</gene>
<evidence type="ECO:0000256" key="1">
    <source>
        <dbReference type="SAM" id="Phobius"/>
    </source>
</evidence>
<reference evidence="2 3" key="1">
    <citation type="submission" date="2019-01" db="EMBL/GenBank/DDBJ databases">
        <authorList>
            <consortium name="Pathogen Informatics"/>
        </authorList>
    </citation>
    <scope>NUCLEOTIDE SEQUENCE [LARGE SCALE GENOMIC DNA]</scope>
    <source>
        <strain evidence="2 3">NCTC10181</strain>
    </source>
</reference>
<proteinExistence type="predicted"/>
<feature type="transmembrane region" description="Helical" evidence="1">
    <location>
        <begin position="75"/>
        <end position="97"/>
    </location>
</feature>
<dbReference type="OrthoDB" id="401257at2"/>
<accession>A0A449B251</accession>
<keyword evidence="1" id="KW-1133">Transmembrane helix</keyword>
<keyword evidence="1" id="KW-0812">Transmembrane</keyword>
<dbReference type="Proteomes" id="UP000290985">
    <property type="component" value="Chromosome"/>
</dbReference>
<organism evidence="2 3">
    <name type="scientific">Mycoplasmopsis citelli</name>
    <dbReference type="NCBI Taxonomy" id="171281"/>
    <lineage>
        <taxon>Bacteria</taxon>
        <taxon>Bacillati</taxon>
        <taxon>Mycoplasmatota</taxon>
        <taxon>Mycoplasmoidales</taxon>
        <taxon>Metamycoplasmataceae</taxon>
        <taxon>Mycoplasmopsis</taxon>
    </lineage>
</organism>